<dbReference type="AlphaFoldDB" id="A0A6A5Z915"/>
<name>A0A6A5Z915_9PLEO</name>
<dbReference type="EMBL" id="ML977323">
    <property type="protein sequence ID" value="KAF2115413.1"/>
    <property type="molecule type" value="Genomic_DNA"/>
</dbReference>
<keyword evidence="2" id="KW-1185">Reference proteome</keyword>
<organism evidence="1 2">
    <name type="scientific">Lophiotrema nucula</name>
    <dbReference type="NCBI Taxonomy" id="690887"/>
    <lineage>
        <taxon>Eukaryota</taxon>
        <taxon>Fungi</taxon>
        <taxon>Dikarya</taxon>
        <taxon>Ascomycota</taxon>
        <taxon>Pezizomycotina</taxon>
        <taxon>Dothideomycetes</taxon>
        <taxon>Pleosporomycetidae</taxon>
        <taxon>Pleosporales</taxon>
        <taxon>Lophiotremataceae</taxon>
        <taxon>Lophiotrema</taxon>
    </lineage>
</organism>
<protein>
    <submittedName>
        <fullName evidence="1">Uncharacterized protein</fullName>
    </submittedName>
</protein>
<gene>
    <name evidence="1" type="ORF">BDV96DRAFT_599748</name>
</gene>
<evidence type="ECO:0000313" key="1">
    <source>
        <dbReference type="EMBL" id="KAF2115413.1"/>
    </source>
</evidence>
<dbReference type="Proteomes" id="UP000799770">
    <property type="component" value="Unassembled WGS sequence"/>
</dbReference>
<proteinExistence type="predicted"/>
<evidence type="ECO:0000313" key="2">
    <source>
        <dbReference type="Proteomes" id="UP000799770"/>
    </source>
</evidence>
<reference evidence="1" key="1">
    <citation type="journal article" date="2020" name="Stud. Mycol.">
        <title>101 Dothideomycetes genomes: a test case for predicting lifestyles and emergence of pathogens.</title>
        <authorList>
            <person name="Haridas S."/>
            <person name="Albert R."/>
            <person name="Binder M."/>
            <person name="Bloem J."/>
            <person name="Labutti K."/>
            <person name="Salamov A."/>
            <person name="Andreopoulos B."/>
            <person name="Baker S."/>
            <person name="Barry K."/>
            <person name="Bills G."/>
            <person name="Bluhm B."/>
            <person name="Cannon C."/>
            <person name="Castanera R."/>
            <person name="Culley D."/>
            <person name="Daum C."/>
            <person name="Ezra D."/>
            <person name="Gonzalez J."/>
            <person name="Henrissat B."/>
            <person name="Kuo A."/>
            <person name="Liang C."/>
            <person name="Lipzen A."/>
            <person name="Lutzoni F."/>
            <person name="Magnuson J."/>
            <person name="Mondo S."/>
            <person name="Nolan M."/>
            <person name="Ohm R."/>
            <person name="Pangilinan J."/>
            <person name="Park H.-J."/>
            <person name="Ramirez L."/>
            <person name="Alfaro M."/>
            <person name="Sun H."/>
            <person name="Tritt A."/>
            <person name="Yoshinaga Y."/>
            <person name="Zwiers L.-H."/>
            <person name="Turgeon B."/>
            <person name="Goodwin S."/>
            <person name="Spatafora J."/>
            <person name="Crous P."/>
            <person name="Grigoriev I."/>
        </authorList>
    </citation>
    <scope>NUCLEOTIDE SEQUENCE</scope>
    <source>
        <strain evidence="1">CBS 627.86</strain>
    </source>
</reference>
<accession>A0A6A5Z915</accession>
<sequence length="498" mass="57451">MDALPAEIMDMICTQKDPKGNFILTPKEIGGLRTVNRQIHHTTSEVYKKRAFVSLTCNVSITSLKHLVEVANDSKLAILVEELIVDPEPMARGERVEDYLVAKAYLDPDATKAFQLLSMALAKFLNLKLVVIATHQQEVLEHCGLDGYKISGFRSYILYKVYGLQTIPAVDNEKETWYLDDEDVAFYEATDYMRQEEEDNTRLGQICVADVDWYVSKLRFNGYTTVPQRQIGIVFKALCTILDRPEWSLDYCQNYYLFADWRKWTYEFDIPTDEDCDKVCKRGKQLQLTGNGQRSLAELVGRLENVESLVFQGEKEGYRFTQAKLKFVKKLILRNFTVWDTWFKHILSKTAETLQDIELNTVRTSNGDWKTMIQDLRELPGLKRLLLSDLKEVWYESDFPAESTPDVAELKLALVGYSTTIELHGTDIESFLALTEQNIDTRHAFVEDRAAVTSTVQCRMVPRMLTIVDEHGFLYSEGFPKHDQDDTLWLLSQLWFKA</sequence>